<protein>
    <recommendedName>
        <fullName evidence="3">Xaa-Pro dipeptidyl-peptidase C-terminal domain-containing protein</fullName>
    </recommendedName>
</protein>
<dbReference type="SUPFAM" id="SSF53474">
    <property type="entry name" value="alpha/beta-Hydrolases"/>
    <property type="match status" value="1"/>
</dbReference>
<proteinExistence type="predicted"/>
<evidence type="ECO:0000313" key="4">
    <source>
        <dbReference type="EMBL" id="MCY7008066.1"/>
    </source>
</evidence>
<dbReference type="InterPro" id="IPR000383">
    <property type="entry name" value="Xaa-Pro-like_dom"/>
</dbReference>
<gene>
    <name evidence="4" type="ORF">OCK72_05270</name>
</gene>
<dbReference type="SMART" id="SM00939">
    <property type="entry name" value="PepX_C"/>
    <property type="match status" value="1"/>
</dbReference>
<accession>A0ABT4DHK2</accession>
<dbReference type="InterPro" id="IPR029058">
    <property type="entry name" value="AB_hydrolase_fold"/>
</dbReference>
<organism evidence="4 5">
    <name type="scientific">Fusobacterium simiae</name>
    <dbReference type="NCBI Taxonomy" id="855"/>
    <lineage>
        <taxon>Bacteria</taxon>
        <taxon>Fusobacteriati</taxon>
        <taxon>Fusobacteriota</taxon>
        <taxon>Fusobacteriia</taxon>
        <taxon>Fusobacteriales</taxon>
        <taxon>Fusobacteriaceae</taxon>
        <taxon>Fusobacterium</taxon>
    </lineage>
</organism>
<dbReference type="SUPFAM" id="SSF49785">
    <property type="entry name" value="Galactose-binding domain-like"/>
    <property type="match status" value="1"/>
</dbReference>
<evidence type="ECO:0000256" key="2">
    <source>
        <dbReference type="SAM" id="SignalP"/>
    </source>
</evidence>
<evidence type="ECO:0000313" key="5">
    <source>
        <dbReference type="Proteomes" id="UP001062738"/>
    </source>
</evidence>
<feature type="domain" description="Xaa-Pro dipeptidyl-peptidase C-terminal" evidence="3">
    <location>
        <begin position="343"/>
        <end position="586"/>
    </location>
</feature>
<dbReference type="Pfam" id="PF08530">
    <property type="entry name" value="PepX_C"/>
    <property type="match status" value="1"/>
</dbReference>
<keyword evidence="2" id="KW-0732">Signal</keyword>
<dbReference type="InterPro" id="IPR013736">
    <property type="entry name" value="Xaa-Pro_dipept_C"/>
</dbReference>
<evidence type="ECO:0000256" key="1">
    <source>
        <dbReference type="ARBA" id="ARBA00022801"/>
    </source>
</evidence>
<sequence length="630" mass="69985">MIKKILIGLMFLSSILFAETKTDTSVLYTGSEKNNNYVYKERTYPGGKWSPGSAKYGYEIVEDVSIPMDDGIILNGVVAYPTDLKTGKRVEGKFPVVIEHMPYEQFAAPVRINTYFTEHGYISLFVRARGTGKSQGEVQFLSAREGQDGKNIIDWAAHKLEGSDGRIALMGCSWPGAIALTDTAYVGKNSPLKAVVASASGLGNMHTQSWIIGGMPSMSMWQFKALGTQLVGETPAVKRFFEKVSNSVLNGEDLAYEREYWSQRESLSLAKKIVDNDVPVLLWAGWKDIVETGTVRAYTALQNAYAGRAVGLPMVKGQKTSPRYQIIMGGWAHGEGLDMGLILQWFDTWVKGENTGIQNTETPMHAFESGTNRWINLKGFTEVEEATQLKFGNNLTLGANSENGEDILKYTQPDEKNGKLVYTSKPFEEGATISGAMSATIYAKSNNQNIVLIGHLYDVAPDGKEELITRGAMIGSLRELNKDNSWVDKNGVVIWPWLALKKDSLLKPNQIYKFDLALAPRQYGIKPGHSLKLEITTQTSKKLGDENGIPLTNDTEPWGLTKTQEKTVLGGEYKIVYGEKTPSTLNLSLLPYKYFEEVKSGKLSVPWNEGFRRIQEPESNTEIFNLPLEW</sequence>
<feature type="signal peptide" evidence="2">
    <location>
        <begin position="1"/>
        <end position="18"/>
    </location>
</feature>
<dbReference type="Proteomes" id="UP001062738">
    <property type="component" value="Unassembled WGS sequence"/>
</dbReference>
<reference evidence="4" key="1">
    <citation type="submission" date="2022-09" db="EMBL/GenBank/DDBJ databases">
        <authorList>
            <person name="Zoaiter M."/>
        </authorList>
    </citation>
    <scope>NUCLEOTIDE SEQUENCE</scope>
    <source>
        <strain evidence="4">DSM 19848</strain>
    </source>
</reference>
<dbReference type="Pfam" id="PF02129">
    <property type="entry name" value="Peptidase_S15"/>
    <property type="match status" value="1"/>
</dbReference>
<feature type="chain" id="PRO_5046704025" description="Xaa-Pro dipeptidyl-peptidase C-terminal domain-containing protein" evidence="2">
    <location>
        <begin position="19"/>
        <end position="630"/>
    </location>
</feature>
<dbReference type="EMBL" id="JAOXXL010000012">
    <property type="protein sequence ID" value="MCY7008066.1"/>
    <property type="molecule type" value="Genomic_DNA"/>
</dbReference>
<dbReference type="Gene3D" id="2.60.120.260">
    <property type="entry name" value="Galactose-binding domain-like"/>
    <property type="match status" value="1"/>
</dbReference>
<dbReference type="Gene3D" id="3.40.50.1820">
    <property type="entry name" value="alpha/beta hydrolase"/>
    <property type="match status" value="2"/>
</dbReference>
<keyword evidence="1" id="KW-0378">Hydrolase</keyword>
<name>A0ABT4DHK2_FUSSI</name>
<dbReference type="RefSeq" id="WP_265152060.1">
    <property type="nucleotide sequence ID" value="NZ_JAOXXL010000012.1"/>
</dbReference>
<keyword evidence="5" id="KW-1185">Reference proteome</keyword>
<comment type="caution">
    <text evidence="4">The sequence shown here is derived from an EMBL/GenBank/DDBJ whole genome shotgun (WGS) entry which is preliminary data.</text>
</comment>
<dbReference type="InterPro" id="IPR008979">
    <property type="entry name" value="Galactose-bd-like_sf"/>
</dbReference>
<evidence type="ECO:0000259" key="3">
    <source>
        <dbReference type="SMART" id="SM00939"/>
    </source>
</evidence>